<dbReference type="Gene3D" id="3.30.70.1070">
    <property type="entry name" value="Sporulation related repeat"/>
    <property type="match status" value="1"/>
</dbReference>
<reference evidence="4 5" key="1">
    <citation type="submission" date="2018-01" db="EMBL/GenBank/DDBJ databases">
        <title>The draft genome sequence of Halioglobus lutimaris HF004.</title>
        <authorList>
            <person name="Du Z.-J."/>
            <person name="Shi M.-J."/>
        </authorList>
    </citation>
    <scope>NUCLEOTIDE SEQUENCE [LARGE SCALE GENOMIC DNA]</scope>
    <source>
        <strain evidence="4 5">HF004</strain>
    </source>
</reference>
<keyword evidence="2" id="KW-1133">Transmembrane helix</keyword>
<feature type="domain" description="SPOR" evidence="3">
    <location>
        <begin position="113"/>
        <end position="192"/>
    </location>
</feature>
<protein>
    <submittedName>
        <fullName evidence="4">Sporulation protein</fullName>
    </submittedName>
</protein>
<dbReference type="PANTHER" id="PTHR38687">
    <property type="entry name" value="CELL DIVISION PROTEIN DEDD-RELATED"/>
    <property type="match status" value="1"/>
</dbReference>
<comment type="caution">
    <text evidence="4">The sequence shown here is derived from an EMBL/GenBank/DDBJ whole genome shotgun (WGS) entry which is preliminary data.</text>
</comment>
<proteinExistence type="predicted"/>
<dbReference type="GO" id="GO:0042834">
    <property type="term" value="F:peptidoglycan binding"/>
    <property type="evidence" value="ECO:0007669"/>
    <property type="project" value="InterPro"/>
</dbReference>
<dbReference type="PROSITE" id="PS51724">
    <property type="entry name" value="SPOR"/>
    <property type="match status" value="1"/>
</dbReference>
<accession>A0A2N5X3Q1</accession>
<keyword evidence="5" id="KW-1185">Reference proteome</keyword>
<dbReference type="InterPro" id="IPR052521">
    <property type="entry name" value="Cell_div_SPOR-domain"/>
</dbReference>
<dbReference type="SUPFAM" id="SSF110997">
    <property type="entry name" value="Sporulation related repeat"/>
    <property type="match status" value="1"/>
</dbReference>
<dbReference type="InterPro" id="IPR007730">
    <property type="entry name" value="SPOR-like_dom"/>
</dbReference>
<sequence>MSRDYAKESGTGGRKTPARKKPAARGKNNTGNGRSVWRWYFAGLTSGVFLSFLLYLGTLPGGAVLEPGTGNGQAKAEPETPPKPRFDFYTMLPEQEIEVDEPAEQPSRNAAPAEPEAYYLLQAGSFRQREDADRRRAELLLLGLEPSVEEAQGENGRWFRVYLGPFESRSKMSKARSLTAAQNIDTLLLKRSG</sequence>
<feature type="region of interest" description="Disordered" evidence="1">
    <location>
        <begin position="1"/>
        <end position="30"/>
    </location>
</feature>
<dbReference type="InterPro" id="IPR036680">
    <property type="entry name" value="SPOR-like_sf"/>
</dbReference>
<evidence type="ECO:0000256" key="1">
    <source>
        <dbReference type="SAM" id="MobiDB-lite"/>
    </source>
</evidence>
<dbReference type="RefSeq" id="WP_101517845.1">
    <property type="nucleotide sequence ID" value="NZ_PKUS01000008.1"/>
</dbReference>
<dbReference type="OrthoDB" id="8558195at2"/>
<evidence type="ECO:0000256" key="2">
    <source>
        <dbReference type="SAM" id="Phobius"/>
    </source>
</evidence>
<organism evidence="4 5">
    <name type="scientific">Pseudohalioglobus lutimaris</name>
    <dbReference type="NCBI Taxonomy" id="1737061"/>
    <lineage>
        <taxon>Bacteria</taxon>
        <taxon>Pseudomonadati</taxon>
        <taxon>Pseudomonadota</taxon>
        <taxon>Gammaproteobacteria</taxon>
        <taxon>Cellvibrionales</taxon>
        <taxon>Halieaceae</taxon>
        <taxon>Pseudohalioglobus</taxon>
    </lineage>
</organism>
<keyword evidence="2" id="KW-0472">Membrane</keyword>
<keyword evidence="2" id="KW-0812">Transmembrane</keyword>
<dbReference type="EMBL" id="PKUS01000008">
    <property type="protein sequence ID" value="PLW69103.1"/>
    <property type="molecule type" value="Genomic_DNA"/>
</dbReference>
<gene>
    <name evidence="4" type="ORF">C0039_08535</name>
</gene>
<evidence type="ECO:0000259" key="3">
    <source>
        <dbReference type="PROSITE" id="PS51724"/>
    </source>
</evidence>
<evidence type="ECO:0000313" key="5">
    <source>
        <dbReference type="Proteomes" id="UP000235005"/>
    </source>
</evidence>
<dbReference type="Pfam" id="PF05036">
    <property type="entry name" value="SPOR"/>
    <property type="match status" value="1"/>
</dbReference>
<dbReference type="Proteomes" id="UP000235005">
    <property type="component" value="Unassembled WGS sequence"/>
</dbReference>
<name>A0A2N5X3Q1_9GAMM</name>
<feature type="transmembrane region" description="Helical" evidence="2">
    <location>
        <begin position="37"/>
        <end position="56"/>
    </location>
</feature>
<dbReference type="AlphaFoldDB" id="A0A2N5X3Q1"/>
<evidence type="ECO:0000313" key="4">
    <source>
        <dbReference type="EMBL" id="PLW69103.1"/>
    </source>
</evidence>